<keyword evidence="7" id="KW-0862">Zinc</keyword>
<dbReference type="STRING" id="400682.A0A1X7V554"/>
<keyword evidence="7" id="KW-0863">Zinc-finger</keyword>
<reference evidence="9" key="1">
    <citation type="submission" date="2017-05" db="UniProtKB">
        <authorList>
            <consortium name="EnsemblMetazoa"/>
        </authorList>
    </citation>
    <scope>IDENTIFICATION</scope>
</reference>
<dbReference type="InterPro" id="IPR013087">
    <property type="entry name" value="Znf_C2H2_type"/>
</dbReference>
<comment type="similarity">
    <text evidence="2">Belongs to the class-III pyridoxal-phosphate-dependent aminotransferase family.</text>
</comment>
<comment type="cofactor">
    <cofactor evidence="1">
        <name>pyridoxal 5'-phosphate</name>
        <dbReference type="ChEBI" id="CHEBI:597326"/>
    </cofactor>
</comment>
<dbReference type="CDD" id="cd00610">
    <property type="entry name" value="OAT_like"/>
    <property type="match status" value="1"/>
</dbReference>
<dbReference type="GO" id="GO:0009450">
    <property type="term" value="P:gamma-aminobutyric acid catabolic process"/>
    <property type="evidence" value="ECO:0007669"/>
    <property type="project" value="TreeGrafter"/>
</dbReference>
<dbReference type="PANTHER" id="PTHR43206">
    <property type="entry name" value="AMINOTRANSFERASE"/>
    <property type="match status" value="1"/>
</dbReference>
<dbReference type="InterPro" id="IPR005814">
    <property type="entry name" value="Aminotrans_3"/>
</dbReference>
<dbReference type="SUPFAM" id="SSF57667">
    <property type="entry name" value="beta-beta-alpha zinc fingers"/>
    <property type="match status" value="1"/>
</dbReference>
<dbReference type="InParanoid" id="A0A1X7V554"/>
<sequence>MEGDENEAGLLANCVDGIKEGLRKITVCQDLKKDEISNPVLQSSRHEKSAHKTDITKVILDSLPALPSSERTIEWIQNLPSPDLSNDSIPSLRDLPMRGTILPTRYSPEAIEIQASISSSQQDKDDDVSSLSLYEDARGTHGRGTPPAIPQGQRRLDSIFLKLAQNLEKEARKRLIATGQKHLLSYNLMDVYRHQVSGLPLGTTPEIVPFMSPSAMTSNEDVRHQVPRVLCPIAHSTSTTTRPLKNTIAVAFHYCQWSKCQRCFQSSRELLDHIEKTHIPICTAGKLACRWNGCDRIFSVRYKLLLHISNAHCREAVILDDRKALLSVKQVSLMKPGRKQLAPISNNSKARFQSLLGGQTKQDTNQQFPSNKKLLERETASKMYLRGFSLGGSTLWRVKTRHFPRKSSRSSSSIATHQSVNKTLTRSVVALQQEILAHRSSPQLDWQYLNDLNGGQLGPSMKTEVPGPNSRLLMKDLGQFHQNSSIAFFIDYEKSQGNFVSDADGNVLLDLFQQIGSLPLGYNHPSLLKAVESPATKLFLATRPALGVTPPMDYIDQLHSTLISVAPSKLHYVQPKMCGTCANENALKTAFIWYRNKERGWKQVQTDSAEMMSAYNNQEPGIPKLSALSFTGGFHGRSIGCLSVTNSKPIYKLDVPMLNWPRATFPEYKYPLEHYEAENLAEDSRCLEEVEETIYQHLHTAPVAAVIVEPIQSEGGDKHGSPYFFKGLQHLCKKYGAALIVDEVQTGGGGTGKMWAHQHWNLLDPPDIITFAKKMFIGGFYCREGMLPNEPFRIQGTWMGDPSKMFILRAMLEEIKRENLLLLVEETGKVLLSGLKELQDHYPGMLHSARGKGTYCAISAKDTDTRNELIVALRQKGFSVWGCGSDSIRFRPALICLPRHVSLFLTGFEDVLKEMSKKK</sequence>
<dbReference type="eggNOG" id="KOG1405">
    <property type="taxonomic scope" value="Eukaryota"/>
</dbReference>
<evidence type="ECO:0000256" key="6">
    <source>
        <dbReference type="ARBA" id="ARBA00048021"/>
    </source>
</evidence>
<dbReference type="Gene3D" id="3.90.1150.10">
    <property type="entry name" value="Aspartate Aminotransferase, domain 1"/>
    <property type="match status" value="1"/>
</dbReference>
<evidence type="ECO:0000256" key="3">
    <source>
        <dbReference type="ARBA" id="ARBA00022576"/>
    </source>
</evidence>
<name>A0A1X7V554_AMPQE</name>
<dbReference type="GO" id="GO:0005739">
    <property type="term" value="C:mitochondrion"/>
    <property type="evidence" value="ECO:0007669"/>
    <property type="project" value="TreeGrafter"/>
</dbReference>
<dbReference type="OrthoDB" id="5419315at2759"/>
<evidence type="ECO:0000256" key="5">
    <source>
        <dbReference type="ARBA" id="ARBA00022898"/>
    </source>
</evidence>
<dbReference type="PANTHER" id="PTHR43206:SF1">
    <property type="entry name" value="4-AMINOBUTYRATE AMINOTRANSFERASE, MITOCHONDRIAL"/>
    <property type="match status" value="1"/>
</dbReference>
<organism evidence="9">
    <name type="scientific">Amphimedon queenslandica</name>
    <name type="common">Sponge</name>
    <dbReference type="NCBI Taxonomy" id="400682"/>
    <lineage>
        <taxon>Eukaryota</taxon>
        <taxon>Metazoa</taxon>
        <taxon>Porifera</taxon>
        <taxon>Demospongiae</taxon>
        <taxon>Heteroscleromorpha</taxon>
        <taxon>Haplosclerida</taxon>
        <taxon>Niphatidae</taxon>
        <taxon>Amphimedon</taxon>
    </lineage>
</organism>
<keyword evidence="4" id="KW-0808">Transferase</keyword>
<evidence type="ECO:0000256" key="2">
    <source>
        <dbReference type="ARBA" id="ARBA00008954"/>
    </source>
</evidence>
<evidence type="ECO:0000259" key="8">
    <source>
        <dbReference type="PROSITE" id="PS50157"/>
    </source>
</evidence>
<dbReference type="SMART" id="SM00355">
    <property type="entry name" value="ZnF_C2H2"/>
    <property type="match status" value="2"/>
</dbReference>
<dbReference type="GO" id="GO:0034386">
    <property type="term" value="F:4-aminobutyrate:2-oxoglutarate transaminase activity"/>
    <property type="evidence" value="ECO:0007669"/>
    <property type="project" value="UniProtKB-EC"/>
</dbReference>
<dbReference type="InterPro" id="IPR015424">
    <property type="entry name" value="PyrdxlP-dep_Trfase"/>
</dbReference>
<keyword evidence="3" id="KW-0032">Aminotransferase</keyword>
<feature type="domain" description="C2H2-type" evidence="8">
    <location>
        <begin position="253"/>
        <end position="278"/>
    </location>
</feature>
<protein>
    <recommendedName>
        <fullName evidence="8">C2H2-type domain-containing protein</fullName>
    </recommendedName>
</protein>
<evidence type="ECO:0000256" key="1">
    <source>
        <dbReference type="ARBA" id="ARBA00001933"/>
    </source>
</evidence>
<dbReference type="SUPFAM" id="SSF53383">
    <property type="entry name" value="PLP-dependent transferases"/>
    <property type="match status" value="1"/>
</dbReference>
<dbReference type="GO" id="GO:0030170">
    <property type="term" value="F:pyridoxal phosphate binding"/>
    <property type="evidence" value="ECO:0007669"/>
    <property type="project" value="InterPro"/>
</dbReference>
<dbReference type="Pfam" id="PF00202">
    <property type="entry name" value="Aminotran_3"/>
    <property type="match status" value="1"/>
</dbReference>
<dbReference type="FunCoup" id="A0A1X7V554">
    <property type="interactions" value="504"/>
</dbReference>
<dbReference type="PROSITE" id="PS00028">
    <property type="entry name" value="ZINC_FINGER_C2H2_1"/>
    <property type="match status" value="2"/>
</dbReference>
<evidence type="ECO:0000256" key="4">
    <source>
        <dbReference type="ARBA" id="ARBA00022679"/>
    </source>
</evidence>
<comment type="catalytic activity">
    <reaction evidence="6">
        <text>4-aminobutanoate + 2-oxoglutarate = succinate semialdehyde + L-glutamate</text>
        <dbReference type="Rhea" id="RHEA:23352"/>
        <dbReference type="ChEBI" id="CHEBI:16810"/>
        <dbReference type="ChEBI" id="CHEBI:29985"/>
        <dbReference type="ChEBI" id="CHEBI:57706"/>
        <dbReference type="ChEBI" id="CHEBI:59888"/>
        <dbReference type="EC" id="2.6.1.19"/>
    </reaction>
</comment>
<dbReference type="AlphaFoldDB" id="A0A1X7V554"/>
<dbReference type="Gene3D" id="3.40.640.10">
    <property type="entry name" value="Type I PLP-dependent aspartate aminotransferase-like (Major domain)"/>
    <property type="match status" value="1"/>
</dbReference>
<accession>A0A1X7V554</accession>
<dbReference type="FunFam" id="3.40.640.10:FF:000073">
    <property type="entry name" value="Probable 4-aminobutyrate aminotransferase"/>
    <property type="match status" value="1"/>
</dbReference>
<dbReference type="GO" id="GO:0008270">
    <property type="term" value="F:zinc ion binding"/>
    <property type="evidence" value="ECO:0007669"/>
    <property type="project" value="UniProtKB-KW"/>
</dbReference>
<dbReference type="InterPro" id="IPR015421">
    <property type="entry name" value="PyrdxlP-dep_Trfase_major"/>
</dbReference>
<dbReference type="EnsemblMetazoa" id="Aqu2.1.35096_001">
    <property type="protein sequence ID" value="Aqu2.1.35096_001"/>
    <property type="gene ID" value="Aqu2.1.35096"/>
</dbReference>
<evidence type="ECO:0000256" key="7">
    <source>
        <dbReference type="PROSITE-ProRule" id="PRU00042"/>
    </source>
</evidence>
<proteinExistence type="inferred from homology"/>
<dbReference type="InterPro" id="IPR036236">
    <property type="entry name" value="Znf_C2H2_sf"/>
</dbReference>
<evidence type="ECO:0000313" key="9">
    <source>
        <dbReference type="EnsemblMetazoa" id="Aqu2.1.35096_001"/>
    </source>
</evidence>
<dbReference type="InterPro" id="IPR015422">
    <property type="entry name" value="PyrdxlP-dep_Trfase_small"/>
</dbReference>
<dbReference type="Gene3D" id="3.30.160.60">
    <property type="entry name" value="Classic Zinc Finger"/>
    <property type="match status" value="1"/>
</dbReference>
<keyword evidence="7" id="KW-0479">Metal-binding</keyword>
<keyword evidence="5" id="KW-0663">Pyridoxal phosphate</keyword>
<dbReference type="PROSITE" id="PS50157">
    <property type="entry name" value="ZINC_FINGER_C2H2_2"/>
    <property type="match status" value="1"/>
</dbReference>